<dbReference type="PANTHER" id="PTHR43479">
    <property type="entry name" value="ACREF/ENVCD OPERON REPRESSOR-RELATED"/>
    <property type="match status" value="1"/>
</dbReference>
<dbReference type="PROSITE" id="PS50977">
    <property type="entry name" value="HTH_TETR_2"/>
    <property type="match status" value="1"/>
</dbReference>
<evidence type="ECO:0000256" key="2">
    <source>
        <dbReference type="PROSITE-ProRule" id="PRU00335"/>
    </source>
</evidence>
<dbReference type="AlphaFoldDB" id="A0A843SQI7"/>
<sequence length="206" mass="23070">MRRGRLQSSEAGATIHSLYVFEVDLVLTRDHWIAAGFDALDHQGYQGISAEQLARRLNVTRGSFYHHFRSRDEFVHALLAAWEADYADRMLAHAAAGSSLEDVLQRYLTIAAEKRPQRETAIRAWSRIDPLVAEYQQRVDQTRLSFAISACRARTDGSVDAELVGRMAHLCLIGGQESGERSMPAVFGQRVQQALALLRASSFRPS</sequence>
<keyword evidence="1 2" id="KW-0238">DNA-binding</keyword>
<gene>
    <name evidence="4" type="ORF">GEV01_26855</name>
</gene>
<dbReference type="GO" id="GO:0003677">
    <property type="term" value="F:DNA binding"/>
    <property type="evidence" value="ECO:0007669"/>
    <property type="project" value="UniProtKB-UniRule"/>
</dbReference>
<dbReference type="PANTHER" id="PTHR43479:SF11">
    <property type="entry name" value="ACREF_ENVCD OPERON REPRESSOR-RELATED"/>
    <property type="match status" value="1"/>
</dbReference>
<name>A0A843SQI7_9BURK</name>
<dbReference type="Pfam" id="PF00440">
    <property type="entry name" value="TetR_N"/>
    <property type="match status" value="1"/>
</dbReference>
<dbReference type="InterPro" id="IPR009057">
    <property type="entry name" value="Homeodomain-like_sf"/>
</dbReference>
<comment type="caution">
    <text evidence="4">The sequence shown here is derived from an EMBL/GenBank/DDBJ whole genome shotgun (WGS) entry which is preliminary data.</text>
</comment>
<dbReference type="EMBL" id="WHUF01000008">
    <property type="protein sequence ID" value="MQA23147.1"/>
    <property type="molecule type" value="Genomic_DNA"/>
</dbReference>
<evidence type="ECO:0000313" key="5">
    <source>
        <dbReference type="Proteomes" id="UP000444318"/>
    </source>
</evidence>
<accession>A0A843SQI7</accession>
<organism evidence="4 5">
    <name type="scientific">Rugamonas rivuli</name>
    <dbReference type="NCBI Taxonomy" id="2743358"/>
    <lineage>
        <taxon>Bacteria</taxon>
        <taxon>Pseudomonadati</taxon>
        <taxon>Pseudomonadota</taxon>
        <taxon>Betaproteobacteria</taxon>
        <taxon>Burkholderiales</taxon>
        <taxon>Oxalobacteraceae</taxon>
        <taxon>Telluria group</taxon>
        <taxon>Rugamonas</taxon>
    </lineage>
</organism>
<dbReference type="InterPro" id="IPR001647">
    <property type="entry name" value="HTH_TetR"/>
</dbReference>
<evidence type="ECO:0000259" key="3">
    <source>
        <dbReference type="PROSITE" id="PS50977"/>
    </source>
</evidence>
<dbReference type="SUPFAM" id="SSF46689">
    <property type="entry name" value="Homeodomain-like"/>
    <property type="match status" value="1"/>
</dbReference>
<feature type="DNA-binding region" description="H-T-H motif" evidence="2">
    <location>
        <begin position="49"/>
        <end position="68"/>
    </location>
</feature>
<dbReference type="Gene3D" id="1.10.357.10">
    <property type="entry name" value="Tetracycline Repressor, domain 2"/>
    <property type="match status" value="1"/>
</dbReference>
<proteinExistence type="predicted"/>
<feature type="domain" description="HTH tetR-type" evidence="3">
    <location>
        <begin position="26"/>
        <end position="86"/>
    </location>
</feature>
<dbReference type="InterPro" id="IPR050624">
    <property type="entry name" value="HTH-type_Tx_Regulator"/>
</dbReference>
<evidence type="ECO:0000313" key="4">
    <source>
        <dbReference type="EMBL" id="MQA23147.1"/>
    </source>
</evidence>
<evidence type="ECO:0000256" key="1">
    <source>
        <dbReference type="ARBA" id="ARBA00023125"/>
    </source>
</evidence>
<keyword evidence="5" id="KW-1185">Reference proteome</keyword>
<dbReference type="Proteomes" id="UP000444318">
    <property type="component" value="Unassembled WGS sequence"/>
</dbReference>
<protein>
    <submittedName>
        <fullName evidence="4">TetR family transcriptional regulator</fullName>
    </submittedName>
</protein>
<reference evidence="4 5" key="1">
    <citation type="submission" date="2019-10" db="EMBL/GenBank/DDBJ databases">
        <title>Two novel species isolated from a subtropical stream in China.</title>
        <authorList>
            <person name="Lu H."/>
        </authorList>
    </citation>
    <scope>NUCLEOTIDE SEQUENCE [LARGE SCALE GENOMIC DNA]</scope>
    <source>
        <strain evidence="4 5">FT103W</strain>
    </source>
</reference>